<dbReference type="EMBL" id="GBRH01163233">
    <property type="protein sequence ID" value="JAE34663.1"/>
    <property type="molecule type" value="Transcribed_RNA"/>
</dbReference>
<protein>
    <submittedName>
        <fullName evidence="1">Uncharacterized protein</fullName>
    </submittedName>
</protein>
<reference evidence="1" key="2">
    <citation type="journal article" date="2015" name="Data Brief">
        <title>Shoot transcriptome of the giant reed, Arundo donax.</title>
        <authorList>
            <person name="Barrero R.A."/>
            <person name="Guerrero F.D."/>
            <person name="Moolhuijzen P."/>
            <person name="Goolsby J.A."/>
            <person name="Tidwell J."/>
            <person name="Bellgard S.E."/>
            <person name="Bellgard M.I."/>
        </authorList>
    </citation>
    <scope>NUCLEOTIDE SEQUENCE</scope>
    <source>
        <tissue evidence="1">Shoot tissue taken approximately 20 cm above the soil surface</tissue>
    </source>
</reference>
<evidence type="ECO:0000313" key="1">
    <source>
        <dbReference type="EMBL" id="JAE34663.1"/>
    </source>
</evidence>
<name>A0A0A9HP40_ARUDO</name>
<reference evidence="1" key="1">
    <citation type="submission" date="2014-09" db="EMBL/GenBank/DDBJ databases">
        <authorList>
            <person name="Magalhaes I.L.F."/>
            <person name="Oliveira U."/>
            <person name="Santos F.R."/>
            <person name="Vidigal T.H.D.A."/>
            <person name="Brescovit A.D."/>
            <person name="Santos A.J."/>
        </authorList>
    </citation>
    <scope>NUCLEOTIDE SEQUENCE</scope>
    <source>
        <tissue evidence="1">Shoot tissue taken approximately 20 cm above the soil surface</tissue>
    </source>
</reference>
<dbReference type="AlphaFoldDB" id="A0A0A9HP40"/>
<sequence>MFYCCLWNQNMDERTAETTAATMPPRIPVCSLKPPPAVLSLAGVSVEGVILEALAKRA</sequence>
<organism evidence="1">
    <name type="scientific">Arundo donax</name>
    <name type="common">Giant reed</name>
    <name type="synonym">Donax arundinaceus</name>
    <dbReference type="NCBI Taxonomy" id="35708"/>
    <lineage>
        <taxon>Eukaryota</taxon>
        <taxon>Viridiplantae</taxon>
        <taxon>Streptophyta</taxon>
        <taxon>Embryophyta</taxon>
        <taxon>Tracheophyta</taxon>
        <taxon>Spermatophyta</taxon>
        <taxon>Magnoliopsida</taxon>
        <taxon>Liliopsida</taxon>
        <taxon>Poales</taxon>
        <taxon>Poaceae</taxon>
        <taxon>PACMAD clade</taxon>
        <taxon>Arundinoideae</taxon>
        <taxon>Arundineae</taxon>
        <taxon>Arundo</taxon>
    </lineage>
</organism>
<proteinExistence type="predicted"/>
<accession>A0A0A9HP40</accession>